<dbReference type="Proteomes" id="UP001630127">
    <property type="component" value="Unassembled WGS sequence"/>
</dbReference>
<keyword evidence="3 5" id="KW-1133">Transmembrane helix</keyword>
<feature type="transmembrane region" description="Helical" evidence="5">
    <location>
        <begin position="55"/>
        <end position="73"/>
    </location>
</feature>
<dbReference type="InterPro" id="IPR007244">
    <property type="entry name" value="Naa35_N"/>
</dbReference>
<dbReference type="GO" id="GO:0009725">
    <property type="term" value="P:response to hormone"/>
    <property type="evidence" value="ECO:0007669"/>
    <property type="project" value="UniProtKB-ARBA"/>
</dbReference>
<evidence type="ECO:0000313" key="7">
    <source>
        <dbReference type="EMBL" id="KAL3535905.1"/>
    </source>
</evidence>
<feature type="domain" description="NAA35-like N-terminal" evidence="6">
    <location>
        <begin position="212"/>
        <end position="290"/>
    </location>
</feature>
<dbReference type="InterPro" id="IPR057983">
    <property type="entry name" value="NAA35-like_N"/>
</dbReference>
<evidence type="ECO:0000256" key="2">
    <source>
        <dbReference type="ARBA" id="ARBA00022692"/>
    </source>
</evidence>
<dbReference type="PANTHER" id="PTHR21373:SF0">
    <property type="entry name" value="N-ALPHA-ACETYLTRANSFERASE 35, NATC AUXILIARY SUBUNIT"/>
    <property type="match status" value="1"/>
</dbReference>
<organism evidence="7 8">
    <name type="scientific">Cinchona calisaya</name>
    <dbReference type="NCBI Taxonomy" id="153742"/>
    <lineage>
        <taxon>Eukaryota</taxon>
        <taxon>Viridiplantae</taxon>
        <taxon>Streptophyta</taxon>
        <taxon>Embryophyta</taxon>
        <taxon>Tracheophyta</taxon>
        <taxon>Spermatophyta</taxon>
        <taxon>Magnoliopsida</taxon>
        <taxon>eudicotyledons</taxon>
        <taxon>Gunneridae</taxon>
        <taxon>Pentapetalae</taxon>
        <taxon>asterids</taxon>
        <taxon>lamiids</taxon>
        <taxon>Gentianales</taxon>
        <taxon>Rubiaceae</taxon>
        <taxon>Cinchonoideae</taxon>
        <taxon>Cinchoneae</taxon>
        <taxon>Cinchona</taxon>
    </lineage>
</organism>
<feature type="transmembrane region" description="Helical" evidence="5">
    <location>
        <begin position="25"/>
        <end position="43"/>
    </location>
</feature>
<dbReference type="EMBL" id="JBJUIK010000002">
    <property type="protein sequence ID" value="KAL3535905.1"/>
    <property type="molecule type" value="Genomic_DNA"/>
</dbReference>
<comment type="subcellular location">
    <subcellularLocation>
        <location evidence="1">Membrane</location>
        <topology evidence="1">Multi-pass membrane protein</topology>
    </subcellularLocation>
</comment>
<dbReference type="Pfam" id="PF03006">
    <property type="entry name" value="HlyIII"/>
    <property type="match status" value="2"/>
</dbReference>
<evidence type="ECO:0000259" key="6">
    <source>
        <dbReference type="Pfam" id="PF04112"/>
    </source>
</evidence>
<evidence type="ECO:0000256" key="3">
    <source>
        <dbReference type="ARBA" id="ARBA00022989"/>
    </source>
</evidence>
<sequence>MDICTIIALLTLAFSIGKCRAFRAIVFMSMGLFGLIPAIHAVAINWNDPHRNITLGYKTVMALSYITGAMFYISRISQRWKPGFFSLTDLRDGELINGENFNLFAAISALEVVMAVSYKTGTVFYISQIPERWKPGFYDLTRHSHQNFHVFVVLDTLAHYGAAKIFLDYRSRLGLETGKVQQREQKRIMAAEATAGIGEIPSNTVDVNVPTMDPEMDSGIVSTYCSVDETIERGAAPVPLRFDRTIDIQCTMGVMDHLLACEATWINGHSLAKTVFSCIYLLRPDRISSHTLLHSYCVVLTCNAVVSAVSDARTNEVNFPLLVGRTSFYHGIQSSFKGGRR</sequence>
<accession>A0ABD3AXF1</accession>
<keyword evidence="4 5" id="KW-0472">Membrane</keyword>
<dbReference type="GO" id="GO:0016020">
    <property type="term" value="C:membrane"/>
    <property type="evidence" value="ECO:0007669"/>
    <property type="project" value="UniProtKB-SubCell"/>
</dbReference>
<keyword evidence="2 5" id="KW-0812">Transmembrane</keyword>
<evidence type="ECO:0000313" key="8">
    <source>
        <dbReference type="Proteomes" id="UP001630127"/>
    </source>
</evidence>
<dbReference type="GO" id="GO:0005737">
    <property type="term" value="C:cytoplasm"/>
    <property type="evidence" value="ECO:0007669"/>
    <property type="project" value="UniProtKB-SubCell"/>
</dbReference>
<dbReference type="Pfam" id="PF04112">
    <property type="entry name" value="Mak10"/>
    <property type="match status" value="1"/>
</dbReference>
<reference evidence="7 8" key="1">
    <citation type="submission" date="2024-11" db="EMBL/GenBank/DDBJ databases">
        <title>A near-complete genome assembly of Cinchona calisaya.</title>
        <authorList>
            <person name="Lian D.C."/>
            <person name="Zhao X.W."/>
            <person name="Wei L."/>
        </authorList>
    </citation>
    <scope>NUCLEOTIDE SEQUENCE [LARGE SCALE GENOMIC DNA]</scope>
    <source>
        <tissue evidence="7">Nenye</tissue>
    </source>
</reference>
<protein>
    <recommendedName>
        <fullName evidence="6">NAA35-like N-terminal domain-containing protein</fullName>
    </recommendedName>
</protein>
<gene>
    <name evidence="7" type="ORF">ACH5RR_004366</name>
</gene>
<evidence type="ECO:0000256" key="5">
    <source>
        <dbReference type="SAM" id="Phobius"/>
    </source>
</evidence>
<dbReference type="InterPro" id="IPR004254">
    <property type="entry name" value="AdipoR/HlyIII-related"/>
</dbReference>
<dbReference type="PANTHER" id="PTHR21373">
    <property type="entry name" value="GLUCOSE REPRESSIBLE PROTEIN MAK10"/>
    <property type="match status" value="1"/>
</dbReference>
<keyword evidence="8" id="KW-1185">Reference proteome</keyword>
<evidence type="ECO:0000256" key="1">
    <source>
        <dbReference type="ARBA" id="ARBA00004141"/>
    </source>
</evidence>
<comment type="caution">
    <text evidence="7">The sequence shown here is derived from an EMBL/GenBank/DDBJ whole genome shotgun (WGS) entry which is preliminary data.</text>
</comment>
<evidence type="ECO:0000256" key="4">
    <source>
        <dbReference type="ARBA" id="ARBA00023136"/>
    </source>
</evidence>
<name>A0ABD3AXF1_9GENT</name>
<proteinExistence type="predicted"/>
<dbReference type="GO" id="GO:0009744">
    <property type="term" value="P:response to sucrose"/>
    <property type="evidence" value="ECO:0007669"/>
    <property type="project" value="UniProtKB-ARBA"/>
</dbReference>
<dbReference type="AlphaFoldDB" id="A0ABD3AXF1"/>